<dbReference type="Proteomes" id="UP000002377">
    <property type="component" value="Chromosome"/>
</dbReference>
<feature type="transmembrane region" description="Helical" evidence="6">
    <location>
        <begin position="281"/>
        <end position="301"/>
    </location>
</feature>
<evidence type="ECO:0000256" key="4">
    <source>
        <dbReference type="ARBA" id="ARBA00022989"/>
    </source>
</evidence>
<dbReference type="RefSeq" id="WP_013121039.1">
    <property type="nucleotide sequence ID" value="NC_014152.1"/>
</dbReference>
<reference evidence="7 8" key="1">
    <citation type="submission" date="2010-05" db="EMBL/GenBank/DDBJ databases">
        <title>Complete sequence of Thermincola sp. JR.</title>
        <authorList>
            <consortium name="US DOE Joint Genome Institute"/>
            <person name="Lucas S."/>
            <person name="Copeland A."/>
            <person name="Lapidus A."/>
            <person name="Cheng J.-F."/>
            <person name="Bruce D."/>
            <person name="Goodwin L."/>
            <person name="Pitluck S."/>
            <person name="Chertkov O."/>
            <person name="Detter J.C."/>
            <person name="Han C."/>
            <person name="Tapia R."/>
            <person name="Land M."/>
            <person name="Hauser L."/>
            <person name="Kyrpides N."/>
            <person name="Mikhailova N."/>
            <person name="Hazen T.C."/>
            <person name="Woyke T."/>
        </authorList>
    </citation>
    <scope>NUCLEOTIDE SEQUENCE [LARGE SCALE GENOMIC DNA]</scope>
    <source>
        <strain evidence="7 8">JR</strain>
    </source>
</reference>
<accession>D5X9D5</accession>
<dbReference type="GO" id="GO:0005886">
    <property type="term" value="C:plasma membrane"/>
    <property type="evidence" value="ECO:0007669"/>
    <property type="project" value="UniProtKB-SubCell"/>
</dbReference>
<feature type="transmembrane region" description="Helical" evidence="6">
    <location>
        <begin position="127"/>
        <end position="151"/>
    </location>
</feature>
<evidence type="ECO:0000256" key="3">
    <source>
        <dbReference type="ARBA" id="ARBA00022692"/>
    </source>
</evidence>
<dbReference type="HOGENOM" id="CLU_050150_0_1_9"/>
<dbReference type="NCBIfam" id="TIGR00704">
    <property type="entry name" value="NaPi_cotrn_rel"/>
    <property type="match status" value="1"/>
</dbReference>
<keyword evidence="4 6" id="KW-1133">Transmembrane helix</keyword>
<keyword evidence="3 6" id="KW-0812">Transmembrane</keyword>
<dbReference type="OrthoDB" id="9763003at2"/>
<dbReference type="EMBL" id="CP002028">
    <property type="protein sequence ID" value="ADG83039.1"/>
    <property type="molecule type" value="Genomic_DNA"/>
</dbReference>
<feature type="transmembrane region" description="Helical" evidence="6">
    <location>
        <begin position="172"/>
        <end position="196"/>
    </location>
</feature>
<proteinExistence type="predicted"/>
<sequence>MIVLLKLSAGMALLLFGMQFMKTGLENVAQRRMRQALHTLTRTAAMGTLAGTIITMLVQSSTAITVMTIGLVNARVISFTQALGIVLGTNIGTCITTQIISFNLNDVALPAIGLGAIIMTWSRRKGWYYLGQSIVGFGIVFLGIGVITGSMEPLKNSSLFNTVMHSLGQSHLLALLAGITVTALIHSSSTTTGIIIALSHQGLIDLPMAIAMVLGSNIGTCITGILAAIGSSPAAQRVAWAHVLLNVVGVLIFFPLIAPFSNLLTITADSLPRQIANAHTIFNVISSLAVLPFIRQFAALLERIVPD</sequence>
<dbReference type="NCBIfam" id="NF037997">
    <property type="entry name" value="Na_Pi_symport"/>
    <property type="match status" value="1"/>
</dbReference>
<dbReference type="KEGG" id="tjr:TherJR_2196"/>
<dbReference type="Pfam" id="PF02690">
    <property type="entry name" value="Na_Pi_cotrans"/>
    <property type="match status" value="2"/>
</dbReference>
<dbReference type="PANTHER" id="PTHR10010">
    <property type="entry name" value="SOLUTE CARRIER FAMILY 34 SODIUM PHOSPHATE , MEMBER 2-RELATED"/>
    <property type="match status" value="1"/>
</dbReference>
<dbReference type="AlphaFoldDB" id="D5X9D5"/>
<name>D5X9D5_THEPJ</name>
<dbReference type="eggNOG" id="COG1283">
    <property type="taxonomic scope" value="Bacteria"/>
</dbReference>
<evidence type="ECO:0000256" key="2">
    <source>
        <dbReference type="ARBA" id="ARBA00022475"/>
    </source>
</evidence>
<dbReference type="InterPro" id="IPR004633">
    <property type="entry name" value="NaPi_cotrn-rel/YqeW-like"/>
</dbReference>
<feature type="transmembrane region" description="Helical" evidence="6">
    <location>
        <begin position="76"/>
        <end position="95"/>
    </location>
</feature>
<organism evidence="7 8">
    <name type="scientific">Thermincola potens (strain JR)</name>
    <dbReference type="NCBI Taxonomy" id="635013"/>
    <lineage>
        <taxon>Bacteria</taxon>
        <taxon>Bacillati</taxon>
        <taxon>Bacillota</taxon>
        <taxon>Clostridia</taxon>
        <taxon>Eubacteriales</taxon>
        <taxon>Thermincolaceae</taxon>
        <taxon>Thermincola</taxon>
    </lineage>
</organism>
<evidence type="ECO:0000313" key="7">
    <source>
        <dbReference type="EMBL" id="ADG83039.1"/>
    </source>
</evidence>
<evidence type="ECO:0000256" key="6">
    <source>
        <dbReference type="SAM" id="Phobius"/>
    </source>
</evidence>
<keyword evidence="2" id="KW-1003">Cell membrane</keyword>
<dbReference type="GO" id="GO:0005436">
    <property type="term" value="F:sodium:phosphate symporter activity"/>
    <property type="evidence" value="ECO:0007669"/>
    <property type="project" value="InterPro"/>
</dbReference>
<dbReference type="STRING" id="635013.TherJR_2196"/>
<feature type="transmembrane region" description="Helical" evidence="6">
    <location>
        <begin position="208"/>
        <end position="229"/>
    </location>
</feature>
<feature type="transmembrane region" description="Helical" evidence="6">
    <location>
        <begin position="241"/>
        <end position="261"/>
    </location>
</feature>
<evidence type="ECO:0000313" key="8">
    <source>
        <dbReference type="Proteomes" id="UP000002377"/>
    </source>
</evidence>
<dbReference type="InterPro" id="IPR003841">
    <property type="entry name" value="Na/Pi_transpt"/>
</dbReference>
<dbReference type="PANTHER" id="PTHR10010:SF46">
    <property type="entry name" value="SODIUM-DEPENDENT PHOSPHATE TRANSPORT PROTEIN 2B"/>
    <property type="match status" value="1"/>
</dbReference>
<comment type="subcellular location">
    <subcellularLocation>
        <location evidence="1">Cell membrane</location>
        <topology evidence="1">Multi-pass membrane protein</topology>
    </subcellularLocation>
</comment>
<keyword evidence="5 6" id="KW-0472">Membrane</keyword>
<protein>
    <submittedName>
        <fullName evidence="7">Na/Pi-cotransporter II-related protein</fullName>
    </submittedName>
</protein>
<gene>
    <name evidence="7" type="ordered locus">TherJR_2196</name>
</gene>
<feature type="transmembrane region" description="Helical" evidence="6">
    <location>
        <begin position="6"/>
        <end position="25"/>
    </location>
</feature>
<evidence type="ECO:0000256" key="1">
    <source>
        <dbReference type="ARBA" id="ARBA00004651"/>
    </source>
</evidence>
<keyword evidence="8" id="KW-1185">Reference proteome</keyword>
<evidence type="ECO:0000256" key="5">
    <source>
        <dbReference type="ARBA" id="ARBA00023136"/>
    </source>
</evidence>
<feature type="transmembrane region" description="Helical" evidence="6">
    <location>
        <begin position="46"/>
        <end position="70"/>
    </location>
</feature>
<dbReference type="GO" id="GO:0044341">
    <property type="term" value="P:sodium-dependent phosphate transport"/>
    <property type="evidence" value="ECO:0007669"/>
    <property type="project" value="InterPro"/>
</dbReference>